<accession>A0A6A5QZY3</accession>
<sequence length="116" mass="12679">MPRARYSQSLYHPRVLIVPPAPRLDPLDDRKAGLTNTPLLSSTVLRIISLVGYLLLCYAPQLAGRDCISNIVTVSFCETTMLRCNGPKHPRPAPCERALPSYRIASHIAAIGAIGE</sequence>
<dbReference type="AlphaFoldDB" id="A0A6A5QZY3"/>
<protein>
    <submittedName>
        <fullName evidence="1">Uncharacterized protein</fullName>
    </submittedName>
</protein>
<dbReference type="Proteomes" id="UP000800096">
    <property type="component" value="Unassembled WGS sequence"/>
</dbReference>
<keyword evidence="2" id="KW-1185">Reference proteome</keyword>
<proteinExistence type="predicted"/>
<organism evidence="1 2">
    <name type="scientific">Ampelomyces quisqualis</name>
    <name type="common">Powdery mildew agent</name>
    <dbReference type="NCBI Taxonomy" id="50730"/>
    <lineage>
        <taxon>Eukaryota</taxon>
        <taxon>Fungi</taxon>
        <taxon>Dikarya</taxon>
        <taxon>Ascomycota</taxon>
        <taxon>Pezizomycotina</taxon>
        <taxon>Dothideomycetes</taxon>
        <taxon>Pleosporomycetidae</taxon>
        <taxon>Pleosporales</taxon>
        <taxon>Pleosporineae</taxon>
        <taxon>Phaeosphaeriaceae</taxon>
        <taxon>Ampelomyces</taxon>
    </lineage>
</organism>
<dbReference type="EMBL" id="ML979132">
    <property type="protein sequence ID" value="KAF1920982.1"/>
    <property type="molecule type" value="Genomic_DNA"/>
</dbReference>
<reference evidence="1" key="1">
    <citation type="journal article" date="2020" name="Stud. Mycol.">
        <title>101 Dothideomycetes genomes: a test case for predicting lifestyles and emergence of pathogens.</title>
        <authorList>
            <person name="Haridas S."/>
            <person name="Albert R."/>
            <person name="Binder M."/>
            <person name="Bloem J."/>
            <person name="Labutti K."/>
            <person name="Salamov A."/>
            <person name="Andreopoulos B."/>
            <person name="Baker S."/>
            <person name="Barry K."/>
            <person name="Bills G."/>
            <person name="Bluhm B."/>
            <person name="Cannon C."/>
            <person name="Castanera R."/>
            <person name="Culley D."/>
            <person name="Daum C."/>
            <person name="Ezra D."/>
            <person name="Gonzalez J."/>
            <person name="Henrissat B."/>
            <person name="Kuo A."/>
            <person name="Liang C."/>
            <person name="Lipzen A."/>
            <person name="Lutzoni F."/>
            <person name="Magnuson J."/>
            <person name="Mondo S."/>
            <person name="Nolan M."/>
            <person name="Ohm R."/>
            <person name="Pangilinan J."/>
            <person name="Park H.-J."/>
            <person name="Ramirez L."/>
            <person name="Alfaro M."/>
            <person name="Sun H."/>
            <person name="Tritt A."/>
            <person name="Yoshinaga Y."/>
            <person name="Zwiers L.-H."/>
            <person name="Turgeon B."/>
            <person name="Goodwin S."/>
            <person name="Spatafora J."/>
            <person name="Crous P."/>
            <person name="Grigoriev I."/>
        </authorList>
    </citation>
    <scope>NUCLEOTIDE SEQUENCE</scope>
    <source>
        <strain evidence="1">HMLAC05119</strain>
    </source>
</reference>
<name>A0A6A5QZY3_AMPQU</name>
<evidence type="ECO:0000313" key="1">
    <source>
        <dbReference type="EMBL" id="KAF1920982.1"/>
    </source>
</evidence>
<evidence type="ECO:0000313" key="2">
    <source>
        <dbReference type="Proteomes" id="UP000800096"/>
    </source>
</evidence>
<gene>
    <name evidence="1" type="ORF">BDU57DRAFT_31297</name>
</gene>